<dbReference type="EMBL" id="VXIS01000111">
    <property type="protein sequence ID" value="KAA8904229.1"/>
    <property type="molecule type" value="Genomic_DNA"/>
</dbReference>
<proteinExistence type="predicted"/>
<reference evidence="1 2" key="1">
    <citation type="submission" date="2019-09" db="EMBL/GenBank/DDBJ databases">
        <title>Draft genome of the ectomycorrhizal ascomycete Sphaerosporella brunnea.</title>
        <authorList>
            <consortium name="DOE Joint Genome Institute"/>
            <person name="Benucci G.M."/>
            <person name="Marozzi G."/>
            <person name="Antonielli L."/>
            <person name="Sanchez S."/>
            <person name="Marco P."/>
            <person name="Wang X."/>
            <person name="Falini L.B."/>
            <person name="Barry K."/>
            <person name="Haridas S."/>
            <person name="Lipzen A."/>
            <person name="Labutti K."/>
            <person name="Grigoriev I.V."/>
            <person name="Murat C."/>
            <person name="Martin F."/>
            <person name="Albertini E."/>
            <person name="Donnini D."/>
            <person name="Bonito G."/>
        </authorList>
    </citation>
    <scope>NUCLEOTIDE SEQUENCE [LARGE SCALE GENOMIC DNA]</scope>
    <source>
        <strain evidence="1 2">Sb_GMNB300</strain>
    </source>
</reference>
<organism evidence="1 2">
    <name type="scientific">Sphaerosporella brunnea</name>
    <dbReference type="NCBI Taxonomy" id="1250544"/>
    <lineage>
        <taxon>Eukaryota</taxon>
        <taxon>Fungi</taxon>
        <taxon>Dikarya</taxon>
        <taxon>Ascomycota</taxon>
        <taxon>Pezizomycotina</taxon>
        <taxon>Pezizomycetes</taxon>
        <taxon>Pezizales</taxon>
        <taxon>Pyronemataceae</taxon>
        <taxon>Sphaerosporella</taxon>
    </lineage>
</organism>
<comment type="caution">
    <text evidence="1">The sequence shown here is derived from an EMBL/GenBank/DDBJ whole genome shotgun (WGS) entry which is preliminary data.</text>
</comment>
<name>A0A5J5EV55_9PEZI</name>
<keyword evidence="2" id="KW-1185">Reference proteome</keyword>
<protein>
    <submittedName>
        <fullName evidence="1">Uncharacterized protein</fullName>
    </submittedName>
</protein>
<dbReference type="Proteomes" id="UP000326924">
    <property type="component" value="Unassembled WGS sequence"/>
</dbReference>
<dbReference type="InParanoid" id="A0A5J5EV55"/>
<gene>
    <name evidence="1" type="ORF">FN846DRAFT_890931</name>
</gene>
<evidence type="ECO:0000313" key="2">
    <source>
        <dbReference type="Proteomes" id="UP000326924"/>
    </source>
</evidence>
<evidence type="ECO:0000313" key="1">
    <source>
        <dbReference type="EMBL" id="KAA8904229.1"/>
    </source>
</evidence>
<dbReference type="AlphaFoldDB" id="A0A5J5EV55"/>
<accession>A0A5J5EV55</accession>
<sequence>MRPAATSSLPLDPATALVRLGYQLGAFKFWWIPLFSPLHFTTPLYLLLTLSSPGASRVSISIVQVVGLNATAAKSDGDRCYRQLSVTGNRADNCGSTQTWSLIERVPNEGFGGQYNLHANGEPRKLHLKLLSRRASRWVTRRKNYIHTSILVLLTFVKPNTEVPQSAIHSRWFISEHHADMNYF</sequence>